<feature type="compositionally biased region" description="Polar residues" evidence="1">
    <location>
        <begin position="215"/>
        <end position="226"/>
    </location>
</feature>
<feature type="non-terminal residue" evidence="2">
    <location>
        <position position="567"/>
    </location>
</feature>
<evidence type="ECO:0000256" key="1">
    <source>
        <dbReference type="SAM" id="MobiDB-lite"/>
    </source>
</evidence>
<accession>A0A0J7N1Z2</accession>
<dbReference type="EMBL" id="LBMM01011719">
    <property type="protein sequence ID" value="KMQ86670.1"/>
    <property type="molecule type" value="Genomic_DNA"/>
</dbReference>
<dbReference type="OrthoDB" id="10681869at2759"/>
<protein>
    <submittedName>
        <fullName evidence="2">Uncharacterized protein</fullName>
    </submittedName>
</protein>
<evidence type="ECO:0000313" key="3">
    <source>
        <dbReference type="Proteomes" id="UP000036403"/>
    </source>
</evidence>
<feature type="compositionally biased region" description="Basic and acidic residues" evidence="1">
    <location>
        <begin position="288"/>
        <end position="297"/>
    </location>
</feature>
<organism evidence="2 3">
    <name type="scientific">Lasius niger</name>
    <name type="common">Black garden ant</name>
    <dbReference type="NCBI Taxonomy" id="67767"/>
    <lineage>
        <taxon>Eukaryota</taxon>
        <taxon>Metazoa</taxon>
        <taxon>Ecdysozoa</taxon>
        <taxon>Arthropoda</taxon>
        <taxon>Hexapoda</taxon>
        <taxon>Insecta</taxon>
        <taxon>Pterygota</taxon>
        <taxon>Neoptera</taxon>
        <taxon>Endopterygota</taxon>
        <taxon>Hymenoptera</taxon>
        <taxon>Apocrita</taxon>
        <taxon>Aculeata</taxon>
        <taxon>Formicoidea</taxon>
        <taxon>Formicidae</taxon>
        <taxon>Formicinae</taxon>
        <taxon>Lasius</taxon>
        <taxon>Lasius</taxon>
    </lineage>
</organism>
<proteinExistence type="predicted"/>
<dbReference type="Proteomes" id="UP000036403">
    <property type="component" value="Unassembled WGS sequence"/>
</dbReference>
<sequence>MFSDSSAASDEPDSVEVLHDIPEDLSRAKPVCGVSSARADGTASLGKSLKPRYKPVSEKGLRHIKRIFRVLRGESRVLSAEGRLEDRSVRVLFDMRGDFDVVTTAAVAYPSGGRMRLEYIENPHNVPAYLKAQRHVRVQAVNCKITIKGRSMELQPMLLRGQDPMVLLGRHASTSFLLRISRRPGAKLSRRVLLHRGKQIIQRWMEADSRERQPSQEASQLSSSGGRSDETAGAATTREDTRAANDSDQENVPTKEDAASRRKRATSSSGYFSSAQWREMWSSEEETDARREEKTGDVHTQITEEDSEVAKKFVKFVSYLRDLPVSDFTKKNIVEEDSSDEPEKENASMSDAETVRIIEETSCEIIDTRDGNSVDSFNEKVVINVDDSQVTFNESAVLTLPADTGVGNGASGDGRVPNQGRGGQSFVFFIHACLDKEPTAPTEDVRPVVVRYHIKGNIVHRFYGEDPETLVAVSTVEQASDEPMHLTSRARDDGVATSTPVTSSGPRVVSCVSGTFIDDAVFERPRSSDDKTVAGDTGIPAPRAMASFSMEELLGQYFDPPTTTVID</sequence>
<reference evidence="2 3" key="1">
    <citation type="submission" date="2015-04" db="EMBL/GenBank/DDBJ databases">
        <title>Lasius niger genome sequencing.</title>
        <authorList>
            <person name="Konorov E.A."/>
            <person name="Nikitin M.A."/>
            <person name="Kirill M.V."/>
            <person name="Chang P."/>
        </authorList>
    </citation>
    <scope>NUCLEOTIDE SEQUENCE [LARGE SCALE GENOMIC DNA]</scope>
    <source>
        <tissue evidence="2">Whole</tissue>
    </source>
</reference>
<keyword evidence="3" id="KW-1185">Reference proteome</keyword>
<comment type="caution">
    <text evidence="2">The sequence shown here is derived from an EMBL/GenBank/DDBJ whole genome shotgun (WGS) entry which is preliminary data.</text>
</comment>
<feature type="compositionally biased region" description="Basic and acidic residues" evidence="1">
    <location>
        <begin position="205"/>
        <end position="214"/>
    </location>
</feature>
<dbReference type="PaxDb" id="67767-A0A0J7N1Z2"/>
<dbReference type="AlphaFoldDB" id="A0A0J7N1Z2"/>
<name>A0A0J7N1Z2_LASNI</name>
<gene>
    <name evidence="2" type="ORF">RF55_14290</name>
</gene>
<feature type="region of interest" description="Disordered" evidence="1">
    <location>
        <begin position="205"/>
        <end position="303"/>
    </location>
</feature>
<evidence type="ECO:0000313" key="2">
    <source>
        <dbReference type="EMBL" id="KMQ86670.1"/>
    </source>
</evidence>